<dbReference type="Proteomes" id="UP001497516">
    <property type="component" value="Chromosome 1"/>
</dbReference>
<evidence type="ECO:0000313" key="1">
    <source>
        <dbReference type="EMBL" id="CAL1355310.1"/>
    </source>
</evidence>
<gene>
    <name evidence="1" type="ORF">LTRI10_LOCUS3079</name>
</gene>
<accession>A0AAV2CHU3</accession>
<name>A0AAV2CHU3_9ROSI</name>
<keyword evidence="2" id="KW-1185">Reference proteome</keyword>
<organism evidence="1 2">
    <name type="scientific">Linum trigynum</name>
    <dbReference type="NCBI Taxonomy" id="586398"/>
    <lineage>
        <taxon>Eukaryota</taxon>
        <taxon>Viridiplantae</taxon>
        <taxon>Streptophyta</taxon>
        <taxon>Embryophyta</taxon>
        <taxon>Tracheophyta</taxon>
        <taxon>Spermatophyta</taxon>
        <taxon>Magnoliopsida</taxon>
        <taxon>eudicotyledons</taxon>
        <taxon>Gunneridae</taxon>
        <taxon>Pentapetalae</taxon>
        <taxon>rosids</taxon>
        <taxon>fabids</taxon>
        <taxon>Malpighiales</taxon>
        <taxon>Linaceae</taxon>
        <taxon>Linum</taxon>
    </lineage>
</organism>
<protein>
    <submittedName>
        <fullName evidence="1">Uncharacterized protein</fullName>
    </submittedName>
</protein>
<evidence type="ECO:0000313" key="2">
    <source>
        <dbReference type="Proteomes" id="UP001497516"/>
    </source>
</evidence>
<sequence>MRKFYHNLELSGPSDSHLVSIFLRHRVFFQSHQFAEILDLPAGGYPITSRSDLARLHYFEFEVELSKLTTGRIDASFLPDPL</sequence>
<proteinExistence type="predicted"/>
<dbReference type="EMBL" id="OZ034813">
    <property type="protein sequence ID" value="CAL1355310.1"/>
    <property type="molecule type" value="Genomic_DNA"/>
</dbReference>
<reference evidence="1 2" key="1">
    <citation type="submission" date="2024-04" db="EMBL/GenBank/DDBJ databases">
        <authorList>
            <person name="Fracassetti M."/>
        </authorList>
    </citation>
    <scope>NUCLEOTIDE SEQUENCE [LARGE SCALE GENOMIC DNA]</scope>
</reference>
<dbReference type="AlphaFoldDB" id="A0AAV2CHU3"/>